<accession>A0A1J5QYW9</accession>
<name>A0A1J5QYW9_9ZZZZ</name>
<dbReference type="AlphaFoldDB" id="A0A1J5QYW9"/>
<comment type="caution">
    <text evidence="1">The sequence shown here is derived from an EMBL/GenBank/DDBJ whole genome shotgun (WGS) entry which is preliminary data.</text>
</comment>
<gene>
    <name evidence="1" type="ORF">GALL_293320</name>
</gene>
<dbReference type="EMBL" id="MLJW01000357">
    <property type="protein sequence ID" value="OIQ88808.1"/>
    <property type="molecule type" value="Genomic_DNA"/>
</dbReference>
<proteinExistence type="predicted"/>
<evidence type="ECO:0000313" key="1">
    <source>
        <dbReference type="EMBL" id="OIQ88808.1"/>
    </source>
</evidence>
<protein>
    <submittedName>
        <fullName evidence="1">Uncharacterized protein</fullName>
    </submittedName>
</protein>
<organism evidence="1">
    <name type="scientific">mine drainage metagenome</name>
    <dbReference type="NCBI Taxonomy" id="410659"/>
    <lineage>
        <taxon>unclassified sequences</taxon>
        <taxon>metagenomes</taxon>
        <taxon>ecological metagenomes</taxon>
    </lineage>
</organism>
<sequence length="210" mass="23770">MIEDLNMHEVREHYDARFECHQHLSTLQRTGKTTGFLDLSLGISDPIGNFSAREHGLGPQVLSANKPATIIKLAESFLNESDPNKMVGSIYAANIKYLKVSVGSEMAMMLKPSNFWVANVRTVWTHLLLKHGYDLGKANEELKLYRSQEMTSEMEYQIWKEIYRLMKPSIAKVCEKGNTVAIEQGVEPGALSYIWFDAIANALYEQFAAH</sequence>
<reference evidence="1" key="1">
    <citation type="submission" date="2016-10" db="EMBL/GenBank/DDBJ databases">
        <title>Sequence of Gallionella enrichment culture.</title>
        <authorList>
            <person name="Poehlein A."/>
            <person name="Muehling M."/>
            <person name="Daniel R."/>
        </authorList>
    </citation>
    <scope>NUCLEOTIDE SEQUENCE</scope>
</reference>